<dbReference type="RefSeq" id="WP_206568814.1">
    <property type="nucleotide sequence ID" value="NZ_JAFKCW010000002.1"/>
</dbReference>
<sequence length="307" mass="34662">MSNNPSFEKLKSKIPDPASIDYLIEELSASEFGSLILEIYRQRVEKMSPSQVLRDFGKNRFTQPLKVEPIQLLKTEAKWLKKAKKAGFTPILLSPVSPLGTCSAVAKVNQNNVVSALRNTEVVADATNVLALQLSQDLKNTPKPGTQSYATVHRHVRAQHYENPNFTAHFGIFCLASAGKNRGNFDFELEEANRHIKLLIERLEKFFPRDKISFKFFLRDENPALRQRLQDSQNTWTGFPVTFHSDSSQQYYQLFQFKIYAKVGENLIDFADGGPVDWVASLSGNKKMRCFISGIGLELVLKLGGSM</sequence>
<evidence type="ECO:0000313" key="1">
    <source>
        <dbReference type="EMBL" id="MBN7800825.1"/>
    </source>
</evidence>
<proteinExistence type="predicted"/>
<keyword evidence="2" id="KW-1185">Reference proteome</keyword>
<gene>
    <name evidence="1" type="ORF">J0A67_08135</name>
</gene>
<accession>A0ABS3BP45</accession>
<comment type="caution">
    <text evidence="1">The sequence shown here is derived from an EMBL/GenBank/DDBJ whole genome shotgun (WGS) entry which is preliminary data.</text>
</comment>
<name>A0ABS3BP45_9BACT</name>
<dbReference type="EMBL" id="JAFKCW010000002">
    <property type="protein sequence ID" value="MBN7800825.1"/>
    <property type="molecule type" value="Genomic_DNA"/>
</dbReference>
<evidence type="ECO:0000313" key="2">
    <source>
        <dbReference type="Proteomes" id="UP000664698"/>
    </source>
</evidence>
<reference evidence="1 2" key="1">
    <citation type="submission" date="2021-03" db="EMBL/GenBank/DDBJ databases">
        <title>novel species isolated from a fishpond in China.</title>
        <authorList>
            <person name="Lu H."/>
            <person name="Cai Z."/>
        </authorList>
    </citation>
    <scope>NUCLEOTIDE SEQUENCE [LARGE SCALE GENOMIC DNA]</scope>
    <source>
        <strain evidence="1 2">JCM 31546</strain>
    </source>
</reference>
<protein>
    <submittedName>
        <fullName evidence="1">Uncharacterized protein</fullName>
    </submittedName>
</protein>
<dbReference type="Proteomes" id="UP000664698">
    <property type="component" value="Unassembled WGS sequence"/>
</dbReference>
<organism evidence="1 2">
    <name type="scientific">Algoriphagus aestuariicola</name>
    <dbReference type="NCBI Taxonomy" id="1852016"/>
    <lineage>
        <taxon>Bacteria</taxon>
        <taxon>Pseudomonadati</taxon>
        <taxon>Bacteroidota</taxon>
        <taxon>Cytophagia</taxon>
        <taxon>Cytophagales</taxon>
        <taxon>Cyclobacteriaceae</taxon>
        <taxon>Algoriphagus</taxon>
    </lineage>
</organism>